<proteinExistence type="predicted"/>
<sequence length="121" mass="13103">MANPLVKLAVTGSGIAAAMIGRRLASAGWGAVFGEDPPSEQYAKDSAKETKKRRKQAKKDGLSKAEIAEIRDPAEDVPWWKAILWTIVSGVLLQGLRAAAQNGTKKGADRLTRRRPRPNRG</sequence>
<comment type="caution">
    <text evidence="2">The sequence shown here is derived from an EMBL/GenBank/DDBJ whole genome shotgun (WGS) entry which is preliminary data.</text>
</comment>
<feature type="region of interest" description="Disordered" evidence="1">
    <location>
        <begin position="99"/>
        <end position="121"/>
    </location>
</feature>
<dbReference type="Proteomes" id="UP000644727">
    <property type="component" value="Unassembled WGS sequence"/>
</dbReference>
<reference evidence="2 3" key="1">
    <citation type="submission" date="2020-10" db="EMBL/GenBank/DDBJ databases">
        <title>Draft genome and description of Brachybacterium epidermidis sp nov.</title>
        <authorList>
            <person name="Boxberger M."/>
            <person name="La Scola B."/>
        </authorList>
    </citation>
    <scope>NUCLEOTIDE SEQUENCE [LARGE SCALE GENOMIC DNA]</scope>
    <source>
        <strain evidence="2 3">Marseille-Q2903</strain>
    </source>
</reference>
<gene>
    <name evidence="2" type="ORF">IOE58_05850</name>
</gene>
<organism evidence="2 3">
    <name type="scientific">Brachybacterium epidermidis</name>
    <dbReference type="NCBI Taxonomy" id="2781983"/>
    <lineage>
        <taxon>Bacteria</taxon>
        <taxon>Bacillati</taxon>
        <taxon>Actinomycetota</taxon>
        <taxon>Actinomycetes</taxon>
        <taxon>Micrococcales</taxon>
        <taxon>Dermabacteraceae</taxon>
        <taxon>Brachybacterium</taxon>
    </lineage>
</organism>
<name>A0ABR9W2R9_9MICO</name>
<dbReference type="EMBL" id="JADEYR010000004">
    <property type="protein sequence ID" value="MBE9403725.1"/>
    <property type="molecule type" value="Genomic_DNA"/>
</dbReference>
<evidence type="ECO:0000256" key="1">
    <source>
        <dbReference type="SAM" id="MobiDB-lite"/>
    </source>
</evidence>
<accession>A0ABR9W2R9</accession>
<dbReference type="RefSeq" id="WP_193865468.1">
    <property type="nucleotide sequence ID" value="NZ_JADEYR010000004.1"/>
</dbReference>
<evidence type="ECO:0000313" key="2">
    <source>
        <dbReference type="EMBL" id="MBE9403725.1"/>
    </source>
</evidence>
<feature type="compositionally biased region" description="Basic residues" evidence="1">
    <location>
        <begin position="112"/>
        <end position="121"/>
    </location>
</feature>
<dbReference type="InterPro" id="IPR025329">
    <property type="entry name" value="DUF4235"/>
</dbReference>
<dbReference type="Pfam" id="PF14019">
    <property type="entry name" value="DUF4235"/>
    <property type="match status" value="1"/>
</dbReference>
<protein>
    <submittedName>
        <fullName evidence="2">DUF4235 domain-containing protein</fullName>
    </submittedName>
</protein>
<evidence type="ECO:0000313" key="3">
    <source>
        <dbReference type="Proteomes" id="UP000644727"/>
    </source>
</evidence>
<feature type="region of interest" description="Disordered" evidence="1">
    <location>
        <begin position="35"/>
        <end position="65"/>
    </location>
</feature>
<keyword evidence="3" id="KW-1185">Reference proteome</keyword>